<dbReference type="CDD" id="cd06464">
    <property type="entry name" value="ACD_sHsps-like"/>
    <property type="match status" value="1"/>
</dbReference>
<reference evidence="5 6" key="1">
    <citation type="submission" date="2019-05" db="EMBL/GenBank/DDBJ databases">
        <title>The Complete Genome Sequence of the n-alkane-degrading Desulfoglaeba alkanexedens ALDC reveals multiple alkylsuccinate synthase gene clusters.</title>
        <authorList>
            <person name="Callaghan A.V."/>
            <person name="Davidova I.A."/>
            <person name="Duncan K.E."/>
            <person name="Morris B."/>
            <person name="McInerney M.J."/>
        </authorList>
    </citation>
    <scope>NUCLEOTIDE SEQUENCE [LARGE SCALE GENOMIC DNA]</scope>
    <source>
        <strain evidence="5 6">ALDC</strain>
    </source>
</reference>
<dbReference type="Proteomes" id="UP000298602">
    <property type="component" value="Chromosome"/>
</dbReference>
<evidence type="ECO:0000313" key="5">
    <source>
        <dbReference type="EMBL" id="QCQ21272.1"/>
    </source>
</evidence>
<dbReference type="EMBL" id="CP040098">
    <property type="protein sequence ID" value="QCQ21272.1"/>
    <property type="molecule type" value="Genomic_DNA"/>
</dbReference>
<dbReference type="PROSITE" id="PS51203">
    <property type="entry name" value="CS"/>
    <property type="match status" value="1"/>
</dbReference>
<evidence type="ECO:0000259" key="4">
    <source>
        <dbReference type="PROSITE" id="PS51203"/>
    </source>
</evidence>
<dbReference type="SUPFAM" id="SSF49764">
    <property type="entry name" value="HSP20-like chaperones"/>
    <property type="match status" value="1"/>
</dbReference>
<sequence length="147" mass="17199">MFGLIPWERRERALAFPREWSLFDRFFDEWMPSVRREEIPVVPAFDLSETEDKIVVKADLPGVDAKDLDIQIVGNVLTVSGEKKQEREEKDESYHWVERRFGSFSRSIRLPVEVKADEVEAVYKDGVLRIEIPKVESAKPKKIPVKR</sequence>
<reference evidence="5 6" key="2">
    <citation type="submission" date="2019-05" db="EMBL/GenBank/DDBJ databases">
        <authorList>
            <person name="Suflita J.M."/>
            <person name="Marks C.R."/>
        </authorList>
    </citation>
    <scope>NUCLEOTIDE SEQUENCE [LARGE SCALE GENOMIC DNA]</scope>
    <source>
        <strain evidence="5 6">ALDC</strain>
    </source>
</reference>
<gene>
    <name evidence="5" type="ORF">FDQ92_03165</name>
</gene>
<dbReference type="InterPro" id="IPR008978">
    <property type="entry name" value="HSP20-like_chaperone"/>
</dbReference>
<dbReference type="OrthoDB" id="9811615at2"/>
<dbReference type="PROSITE" id="PS01031">
    <property type="entry name" value="SHSP"/>
    <property type="match status" value="1"/>
</dbReference>
<dbReference type="PANTHER" id="PTHR11527">
    <property type="entry name" value="HEAT-SHOCK PROTEIN 20 FAMILY MEMBER"/>
    <property type="match status" value="1"/>
</dbReference>
<dbReference type="InterPro" id="IPR031107">
    <property type="entry name" value="Small_HSP"/>
</dbReference>
<dbReference type="RefSeq" id="WP_137423241.1">
    <property type="nucleotide sequence ID" value="NZ_CP040098.1"/>
</dbReference>
<dbReference type="AlphaFoldDB" id="A0A4P8L3D2"/>
<organism evidence="5 6">
    <name type="scientific">Desulfoglaeba alkanexedens ALDC</name>
    <dbReference type="NCBI Taxonomy" id="980445"/>
    <lineage>
        <taxon>Bacteria</taxon>
        <taxon>Pseudomonadati</taxon>
        <taxon>Thermodesulfobacteriota</taxon>
        <taxon>Syntrophobacteria</taxon>
        <taxon>Syntrophobacterales</taxon>
        <taxon>Syntrophobacteraceae</taxon>
        <taxon>Desulfoglaeba</taxon>
    </lineage>
</organism>
<accession>A0A4P8L3D2</accession>
<evidence type="ECO:0000256" key="2">
    <source>
        <dbReference type="RuleBase" id="RU003616"/>
    </source>
</evidence>
<comment type="similarity">
    <text evidence="1 2">Belongs to the small heat shock protein (HSP20) family.</text>
</comment>
<dbReference type="InterPro" id="IPR007052">
    <property type="entry name" value="CS_dom"/>
</dbReference>
<proteinExistence type="inferred from homology"/>
<protein>
    <submittedName>
        <fullName evidence="5">Hsp20/alpha crystallin family protein</fullName>
    </submittedName>
</protein>
<feature type="domain" description="SHSP" evidence="3">
    <location>
        <begin position="36"/>
        <end position="147"/>
    </location>
</feature>
<dbReference type="KEGG" id="dax:FDQ92_03165"/>
<evidence type="ECO:0000259" key="3">
    <source>
        <dbReference type="PROSITE" id="PS01031"/>
    </source>
</evidence>
<evidence type="ECO:0000313" key="6">
    <source>
        <dbReference type="Proteomes" id="UP000298602"/>
    </source>
</evidence>
<name>A0A4P8L3D2_9BACT</name>
<feature type="domain" description="CS" evidence="4">
    <location>
        <begin position="40"/>
        <end position="147"/>
    </location>
</feature>
<evidence type="ECO:0000256" key="1">
    <source>
        <dbReference type="PROSITE-ProRule" id="PRU00285"/>
    </source>
</evidence>
<keyword evidence="6" id="KW-1185">Reference proteome</keyword>
<dbReference type="Gene3D" id="2.60.40.790">
    <property type="match status" value="1"/>
</dbReference>
<dbReference type="InterPro" id="IPR002068">
    <property type="entry name" value="A-crystallin/Hsp20_dom"/>
</dbReference>
<dbReference type="Pfam" id="PF00011">
    <property type="entry name" value="HSP20"/>
    <property type="match status" value="1"/>
</dbReference>